<evidence type="ECO:0000256" key="1">
    <source>
        <dbReference type="ARBA" id="ARBA00022729"/>
    </source>
</evidence>
<evidence type="ECO:0000256" key="2">
    <source>
        <dbReference type="SAM" id="SignalP"/>
    </source>
</evidence>
<accession>A0AAE3U292</accession>
<dbReference type="Proteomes" id="UP001161580">
    <property type="component" value="Unassembled WGS sequence"/>
</dbReference>
<dbReference type="InterPro" id="IPR011250">
    <property type="entry name" value="OMP/PagP_B-barrel"/>
</dbReference>
<gene>
    <name evidence="4" type="ORF">MRS75_01450</name>
</gene>
<sequence>MTSRAVFLATAASLALLAGSAAAADEAPITDAPEVTISGDQSSGSWYLRGDLGYSPWTGDEDPSFDAYDATGSEIDSGDFDSARFSKPFSGGVGLGYQFTDVFRADLTTDFFKGDFDGVARSAAPCSSSAPAGTACNYNSRADFRAYGVMANGYVDLATVAGFTPYLGAGLGATNLRWDTLNASANCVDGAASCAGAPSDSARFGGDSSWRFTYALMAGVSYDVSDRVKLDLGYRFSDIAGGNMFGSTGAGLTGRDDGLSRHEFRAGLRIALW</sequence>
<organism evidence="4 5">
    <name type="scientific">Ferirhizobium litorale</name>
    <dbReference type="NCBI Taxonomy" id="2927786"/>
    <lineage>
        <taxon>Bacteria</taxon>
        <taxon>Pseudomonadati</taxon>
        <taxon>Pseudomonadota</taxon>
        <taxon>Alphaproteobacteria</taxon>
        <taxon>Hyphomicrobiales</taxon>
        <taxon>Rhizobiaceae</taxon>
        <taxon>Ferirhizobium</taxon>
    </lineage>
</organism>
<dbReference type="InterPro" id="IPR027385">
    <property type="entry name" value="Beta-barrel_OMP"/>
</dbReference>
<dbReference type="AlphaFoldDB" id="A0AAE3U292"/>
<dbReference type="InterPro" id="IPR006311">
    <property type="entry name" value="TAT_signal"/>
</dbReference>
<feature type="chain" id="PRO_5042248233" evidence="2">
    <location>
        <begin position="24"/>
        <end position="273"/>
    </location>
</feature>
<protein>
    <submittedName>
        <fullName evidence="4">Porin family protein</fullName>
    </submittedName>
</protein>
<comment type="caution">
    <text evidence="4">The sequence shown here is derived from an EMBL/GenBank/DDBJ whole genome shotgun (WGS) entry which is preliminary data.</text>
</comment>
<dbReference type="Pfam" id="PF13505">
    <property type="entry name" value="OMP_b-brl"/>
    <property type="match status" value="1"/>
</dbReference>
<dbReference type="EMBL" id="JALDYZ010000001">
    <property type="protein sequence ID" value="MDI7920744.1"/>
    <property type="molecule type" value="Genomic_DNA"/>
</dbReference>
<dbReference type="RefSeq" id="WP_311784911.1">
    <property type="nucleotide sequence ID" value="NZ_JALDYY010000001.1"/>
</dbReference>
<proteinExistence type="predicted"/>
<name>A0AAE3U292_9HYPH</name>
<keyword evidence="1 2" id="KW-0732">Signal</keyword>
<evidence type="ECO:0000313" key="5">
    <source>
        <dbReference type="Proteomes" id="UP001161580"/>
    </source>
</evidence>
<reference evidence="4" key="1">
    <citation type="submission" date="2022-03" db="EMBL/GenBank/DDBJ databases">
        <title>Fererhizobium litorale gen. nov., sp. nov., isolated from sandy sediments of the Sea of Japan seashore.</title>
        <authorList>
            <person name="Romanenko L."/>
            <person name="Kurilenko V."/>
            <person name="Otstavnykh N."/>
            <person name="Svetashev V."/>
            <person name="Tekutyeva L."/>
            <person name="Isaeva M."/>
            <person name="Mikhailov V."/>
        </authorList>
    </citation>
    <scope>NUCLEOTIDE SEQUENCE</scope>
    <source>
        <strain evidence="4">KMM 9576</strain>
    </source>
</reference>
<feature type="signal peptide" evidence="2">
    <location>
        <begin position="1"/>
        <end position="23"/>
    </location>
</feature>
<dbReference type="Gene3D" id="2.40.160.20">
    <property type="match status" value="1"/>
</dbReference>
<dbReference type="PROSITE" id="PS51318">
    <property type="entry name" value="TAT"/>
    <property type="match status" value="1"/>
</dbReference>
<keyword evidence="5" id="KW-1185">Reference proteome</keyword>
<evidence type="ECO:0000259" key="3">
    <source>
        <dbReference type="Pfam" id="PF13505"/>
    </source>
</evidence>
<feature type="domain" description="Outer membrane protein beta-barrel" evidence="3">
    <location>
        <begin position="12"/>
        <end position="267"/>
    </location>
</feature>
<evidence type="ECO:0000313" key="4">
    <source>
        <dbReference type="EMBL" id="MDI7920744.1"/>
    </source>
</evidence>
<dbReference type="SUPFAM" id="SSF56925">
    <property type="entry name" value="OMPA-like"/>
    <property type="match status" value="1"/>
</dbReference>